<reference evidence="3" key="1">
    <citation type="submission" date="2016-05" db="EMBL/GenBank/DDBJ databases">
        <authorList>
            <person name="Lavstsen T."/>
            <person name="Jespersen J.S."/>
        </authorList>
    </citation>
    <scope>NUCLEOTIDE SEQUENCE [LARGE SCALE GENOMIC DNA]</scope>
</reference>
<dbReference type="Proteomes" id="UP000078546">
    <property type="component" value="Unassembled WGS sequence"/>
</dbReference>
<dbReference type="AlphaFoldDB" id="A0A1A8VKR1"/>
<name>A0A1A8VKR1_PLAOA</name>
<protein>
    <submittedName>
        <fullName evidence="3">Perforin-like protein 5</fullName>
    </submittedName>
</protein>
<evidence type="ECO:0000313" key="6">
    <source>
        <dbReference type="Proteomes" id="UP000078560"/>
    </source>
</evidence>
<evidence type="ECO:0000259" key="2">
    <source>
        <dbReference type="PROSITE" id="PS51412"/>
    </source>
</evidence>
<reference evidence="5 6" key="2">
    <citation type="submission" date="2016-05" db="EMBL/GenBank/DDBJ databases">
        <authorList>
            <person name="Naeem Raeece"/>
        </authorList>
    </citation>
    <scope>NUCLEOTIDE SEQUENCE [LARGE SCALE GENOMIC DNA]</scope>
</reference>
<dbReference type="EMBL" id="FLQU01000122">
    <property type="protein sequence ID" value="SBS81150.1"/>
    <property type="molecule type" value="Genomic_DNA"/>
</dbReference>
<evidence type="ECO:0000256" key="1">
    <source>
        <dbReference type="SAM" id="MobiDB-lite"/>
    </source>
</evidence>
<evidence type="ECO:0000313" key="3">
    <source>
        <dbReference type="EMBL" id="SBS81150.1"/>
    </source>
</evidence>
<proteinExistence type="predicted"/>
<feature type="region of interest" description="Disordered" evidence="1">
    <location>
        <begin position="70"/>
        <end position="100"/>
    </location>
</feature>
<dbReference type="Proteomes" id="UP000078560">
    <property type="component" value="Unassembled WGS sequence"/>
</dbReference>
<dbReference type="InterPro" id="IPR020864">
    <property type="entry name" value="MACPF"/>
</dbReference>
<gene>
    <name evidence="4" type="ORF">POVCU1_007860</name>
    <name evidence="3" type="ORF">POVCU2_0008680</name>
</gene>
<evidence type="ECO:0000313" key="4">
    <source>
        <dbReference type="EMBL" id="SBS82523.1"/>
    </source>
</evidence>
<organism evidence="3 6">
    <name type="scientific">Plasmodium ovale curtisi</name>
    <dbReference type="NCBI Taxonomy" id="864141"/>
    <lineage>
        <taxon>Eukaryota</taxon>
        <taxon>Sar</taxon>
        <taxon>Alveolata</taxon>
        <taxon>Apicomplexa</taxon>
        <taxon>Aconoidasida</taxon>
        <taxon>Haemosporida</taxon>
        <taxon>Plasmodiidae</taxon>
        <taxon>Plasmodium</taxon>
        <taxon>Plasmodium (Plasmodium)</taxon>
    </lineage>
</organism>
<evidence type="ECO:0000313" key="5">
    <source>
        <dbReference type="Proteomes" id="UP000078546"/>
    </source>
</evidence>
<sequence>MTVYCISRAGDIFNPRFYKHPIEHSELNYLTSYLGMTYDIIKGNPLGDPLFAVDLGYTQYVLTDKLELSSDSAGEGSASSSIHDRNGSSGRRSGSSRASYIAGKSEGVKCSKFRETSVINELRDINEEYESYMSPPQYEIYPFNGSNYYKMLVERINRGDSIIVQKVICSKYFVSLQDFNANMLDSYFRKILNGLGDNSENLGDDKYTCDVRLYKSNKYDENCMRSITPWIVFFHLYGTHLVSGVYYGGKIIHNMYVENDYIKNGIRKIKLYKKRLNPFGRYNEENNFHFGSVLSKEKIKYIRERNLMINGGEEVQYGKEKKIITGQNSQVKWKNSIDGRLAKPIKLIFIPFADFIESDDGKITYYKALEFYSKLSFSSYNPYPFQLNKSEKDLYKMHITKWNQYIDKNVNFNVFPRCKEGEKIISGFIITNKKKLYDDNNIMHMCPSSGVCSSTINIEADKNFEFGWILCSQENWHEFHQMKKLLKGNGKIVCPSKMKIGFGFSLTMQKGINTNIVIEPCKSNKKECILANADDNSQSFLWINCLPRTKQLLLQTLESKTFSQIIYINENTLVSLKCSKGKYIIAGFAVDYTPSNVEDYLICPVGSDTCDLKIRVQQVNTQEVHAPIIYIVCSSL</sequence>
<dbReference type="PROSITE" id="PS51412">
    <property type="entry name" value="MACPF_2"/>
    <property type="match status" value="1"/>
</dbReference>
<dbReference type="VEuPathDB" id="PlasmoDB:PocGH01_05021600"/>
<dbReference type="Pfam" id="PF01823">
    <property type="entry name" value="MACPF"/>
    <property type="match status" value="1"/>
</dbReference>
<accession>A0A1A8VKR1</accession>
<dbReference type="EMBL" id="FLQV01000137">
    <property type="protein sequence ID" value="SBS82523.1"/>
    <property type="molecule type" value="Genomic_DNA"/>
</dbReference>
<feature type="compositionally biased region" description="Low complexity" evidence="1">
    <location>
        <begin position="70"/>
        <end position="97"/>
    </location>
</feature>
<feature type="domain" description="MACPF" evidence="2">
    <location>
        <begin position="17"/>
        <end position="388"/>
    </location>
</feature>